<name>A0A0D2LKM1_HYPSF</name>
<feature type="compositionally biased region" description="Low complexity" evidence="1">
    <location>
        <begin position="93"/>
        <end position="103"/>
    </location>
</feature>
<proteinExistence type="predicted"/>
<protein>
    <submittedName>
        <fullName evidence="2">Uncharacterized protein</fullName>
    </submittedName>
</protein>
<evidence type="ECO:0000313" key="3">
    <source>
        <dbReference type="Proteomes" id="UP000054270"/>
    </source>
</evidence>
<organism evidence="2 3">
    <name type="scientific">Hypholoma sublateritium (strain FD-334 SS-4)</name>
    <dbReference type="NCBI Taxonomy" id="945553"/>
    <lineage>
        <taxon>Eukaryota</taxon>
        <taxon>Fungi</taxon>
        <taxon>Dikarya</taxon>
        <taxon>Basidiomycota</taxon>
        <taxon>Agaricomycotina</taxon>
        <taxon>Agaricomycetes</taxon>
        <taxon>Agaricomycetidae</taxon>
        <taxon>Agaricales</taxon>
        <taxon>Agaricineae</taxon>
        <taxon>Strophariaceae</taxon>
        <taxon>Hypholoma</taxon>
    </lineage>
</organism>
<evidence type="ECO:0000256" key="1">
    <source>
        <dbReference type="SAM" id="MobiDB-lite"/>
    </source>
</evidence>
<accession>A0A0D2LKM1</accession>
<feature type="compositionally biased region" description="Basic and acidic residues" evidence="1">
    <location>
        <begin position="38"/>
        <end position="47"/>
    </location>
</feature>
<dbReference type="Proteomes" id="UP000054270">
    <property type="component" value="Unassembled WGS sequence"/>
</dbReference>
<feature type="region of interest" description="Disordered" evidence="1">
    <location>
        <begin position="65"/>
        <end position="103"/>
    </location>
</feature>
<feature type="compositionally biased region" description="Pro residues" evidence="1">
    <location>
        <begin position="82"/>
        <end position="92"/>
    </location>
</feature>
<sequence>MSISAAPPTHRASPYPSTPRTKRAPSPGYTRPPPVHANRADRQDFKHRAGLNYGYGAHSLHRAPALARPHTSGTLDCDVDSSPPPYSPPRVSPAPSAKAPSTAPTAHLGYPHFYALHVRRACSFGKCGGAYRAAYCQVKSEPPPVLLRCRNGTRIDANGPQEVEEWDAGTQSTR</sequence>
<evidence type="ECO:0000313" key="2">
    <source>
        <dbReference type="EMBL" id="KJA28282.1"/>
    </source>
</evidence>
<dbReference type="AlphaFoldDB" id="A0A0D2LKM1"/>
<dbReference type="EMBL" id="KN817521">
    <property type="protein sequence ID" value="KJA28282.1"/>
    <property type="molecule type" value="Genomic_DNA"/>
</dbReference>
<gene>
    <name evidence="2" type="ORF">HYPSUDRAFT_197187</name>
</gene>
<keyword evidence="3" id="KW-1185">Reference proteome</keyword>
<feature type="region of interest" description="Disordered" evidence="1">
    <location>
        <begin position="1"/>
        <end position="50"/>
    </location>
</feature>
<reference evidence="3" key="1">
    <citation type="submission" date="2014-04" db="EMBL/GenBank/DDBJ databases">
        <title>Evolutionary Origins and Diversification of the Mycorrhizal Mutualists.</title>
        <authorList>
            <consortium name="DOE Joint Genome Institute"/>
            <consortium name="Mycorrhizal Genomics Consortium"/>
            <person name="Kohler A."/>
            <person name="Kuo A."/>
            <person name="Nagy L.G."/>
            <person name="Floudas D."/>
            <person name="Copeland A."/>
            <person name="Barry K.W."/>
            <person name="Cichocki N."/>
            <person name="Veneault-Fourrey C."/>
            <person name="LaButti K."/>
            <person name="Lindquist E.A."/>
            <person name="Lipzen A."/>
            <person name="Lundell T."/>
            <person name="Morin E."/>
            <person name="Murat C."/>
            <person name="Riley R."/>
            <person name="Ohm R."/>
            <person name="Sun H."/>
            <person name="Tunlid A."/>
            <person name="Henrissat B."/>
            <person name="Grigoriev I.V."/>
            <person name="Hibbett D.S."/>
            <person name="Martin F."/>
        </authorList>
    </citation>
    <scope>NUCLEOTIDE SEQUENCE [LARGE SCALE GENOMIC DNA]</scope>
    <source>
        <strain evidence="3">FD-334 SS-4</strain>
    </source>
</reference>